<keyword evidence="1" id="KW-0472">Membrane</keyword>
<dbReference type="Proteomes" id="UP001501627">
    <property type="component" value="Unassembled WGS sequence"/>
</dbReference>
<dbReference type="InterPro" id="IPR039447">
    <property type="entry name" value="UreH-like_TM_dom"/>
</dbReference>
<comment type="caution">
    <text evidence="4">The sequence shown here is derived from an EMBL/GenBank/DDBJ whole genome shotgun (WGS) entry which is preliminary data.</text>
</comment>
<gene>
    <name evidence="4" type="ORF">GCM10022279_00460</name>
</gene>
<evidence type="ECO:0000259" key="3">
    <source>
        <dbReference type="Pfam" id="PF13386"/>
    </source>
</evidence>
<evidence type="ECO:0000313" key="4">
    <source>
        <dbReference type="EMBL" id="GAA3980726.1"/>
    </source>
</evidence>
<feature type="transmembrane region" description="Helical" evidence="1">
    <location>
        <begin position="182"/>
        <end position="201"/>
    </location>
</feature>
<keyword evidence="1" id="KW-0812">Transmembrane</keyword>
<evidence type="ECO:0000313" key="5">
    <source>
        <dbReference type="Proteomes" id="UP001501627"/>
    </source>
</evidence>
<accession>A0ABP7QDU5</accession>
<reference evidence="5" key="1">
    <citation type="journal article" date="2019" name="Int. J. Syst. Evol. Microbiol.">
        <title>The Global Catalogue of Microorganisms (GCM) 10K type strain sequencing project: providing services to taxonomists for standard genome sequencing and annotation.</title>
        <authorList>
            <consortium name="The Broad Institute Genomics Platform"/>
            <consortium name="The Broad Institute Genome Sequencing Center for Infectious Disease"/>
            <person name="Wu L."/>
            <person name="Ma J."/>
        </authorList>
    </citation>
    <scope>NUCLEOTIDE SEQUENCE [LARGE SCALE GENOMIC DNA]</scope>
    <source>
        <strain evidence="5">JCM 17561</strain>
    </source>
</reference>
<dbReference type="EMBL" id="BAABBP010000001">
    <property type="protein sequence ID" value="GAA3980726.1"/>
    <property type="molecule type" value="Genomic_DNA"/>
</dbReference>
<sequence>MLLALASTALFMGLTGGAHCLVMCAAPCAALTGQLHKGEDEGQAVAGGALTLTRIQGGGAAPARRLGARLLGFHLGRLLGYGAAGALAALAMDRLVWLADFSPGLRPLWTLMHVLILAWGLLMLLQARQPAWIEGAGRTLWQWVRPWTQHTTGLFVTGMAWALLPCGLLYSALLMAALSGSVVNGFACMALFGLGSALWLIAGPWALGQLHQRLAQVRAGLGMRVAGAILCTMGAWALWMDVVHGQPAPWCVS</sequence>
<feature type="transmembrane region" description="Helical" evidence="1">
    <location>
        <begin position="78"/>
        <end position="96"/>
    </location>
</feature>
<name>A0ABP7QDU5_9BURK</name>
<feature type="domain" description="Urease accessory protein UreH-like transmembrane" evidence="3">
    <location>
        <begin position="8"/>
        <end position="236"/>
    </location>
</feature>
<dbReference type="RefSeq" id="WP_103043606.1">
    <property type="nucleotide sequence ID" value="NZ_BAABBP010000001.1"/>
</dbReference>
<proteinExistence type="predicted"/>
<keyword evidence="2" id="KW-0732">Signal</keyword>
<feature type="transmembrane region" description="Helical" evidence="1">
    <location>
        <begin position="221"/>
        <end position="239"/>
    </location>
</feature>
<evidence type="ECO:0000256" key="1">
    <source>
        <dbReference type="SAM" id="Phobius"/>
    </source>
</evidence>
<feature type="transmembrane region" description="Helical" evidence="1">
    <location>
        <begin position="147"/>
        <end position="170"/>
    </location>
</feature>
<keyword evidence="5" id="KW-1185">Reference proteome</keyword>
<feature type="transmembrane region" description="Helical" evidence="1">
    <location>
        <begin position="108"/>
        <end position="127"/>
    </location>
</feature>
<feature type="signal peptide" evidence="2">
    <location>
        <begin position="1"/>
        <end position="20"/>
    </location>
</feature>
<keyword evidence="1" id="KW-1133">Transmembrane helix</keyword>
<evidence type="ECO:0000256" key="2">
    <source>
        <dbReference type="SAM" id="SignalP"/>
    </source>
</evidence>
<dbReference type="PANTHER" id="PTHR42208:SF1">
    <property type="entry name" value="HEAVY METAL TRANSPORTER"/>
    <property type="match status" value="1"/>
</dbReference>
<dbReference type="Pfam" id="PF13386">
    <property type="entry name" value="DsbD_2"/>
    <property type="match status" value="1"/>
</dbReference>
<protein>
    <recommendedName>
        <fullName evidence="3">Urease accessory protein UreH-like transmembrane domain-containing protein</fullName>
    </recommendedName>
</protein>
<dbReference type="PANTHER" id="PTHR42208">
    <property type="entry name" value="HEAVY METAL TRANSPORTER-RELATED"/>
    <property type="match status" value="1"/>
</dbReference>
<feature type="chain" id="PRO_5045234880" description="Urease accessory protein UreH-like transmembrane domain-containing protein" evidence="2">
    <location>
        <begin position="21"/>
        <end position="253"/>
    </location>
</feature>
<organism evidence="4 5">
    <name type="scientific">Comamonas faecalis</name>
    <dbReference type="NCBI Taxonomy" id="1387849"/>
    <lineage>
        <taxon>Bacteria</taxon>
        <taxon>Pseudomonadati</taxon>
        <taxon>Pseudomonadota</taxon>
        <taxon>Betaproteobacteria</taxon>
        <taxon>Burkholderiales</taxon>
        <taxon>Comamonadaceae</taxon>
        <taxon>Comamonas</taxon>
    </lineage>
</organism>